<dbReference type="InterPro" id="IPR043128">
    <property type="entry name" value="Rev_trsase/Diguanyl_cyclase"/>
</dbReference>
<dbReference type="InterPro" id="IPR029787">
    <property type="entry name" value="Nucleotide_cyclase"/>
</dbReference>
<organism evidence="6 7">
    <name type="scientific">Stagnimonas aquatica</name>
    <dbReference type="NCBI Taxonomy" id="2689987"/>
    <lineage>
        <taxon>Bacteria</taxon>
        <taxon>Pseudomonadati</taxon>
        <taxon>Pseudomonadota</taxon>
        <taxon>Gammaproteobacteria</taxon>
        <taxon>Nevskiales</taxon>
        <taxon>Nevskiaceae</taxon>
        <taxon>Stagnimonas</taxon>
    </lineage>
</organism>
<dbReference type="FunCoup" id="A0A3N0VDR2">
    <property type="interactions" value="76"/>
</dbReference>
<sequence length="407" mass="45296">MNSPPRPRQPPTEISDLQRLRAALEAVERSGWRSPSGCASALQIGFESWLERDYLRYRSETNLLLQRLAVALGVLFYSIYIGYDWLGSQHFTDQPMLFWLMLFVAPSNALLVACSFRRGAWRYIQSVALLVAVANTVGMVVVSVVGERNGLHAPHELLLIQLFYDFFLLGLPWIQATILALLTALVAPFALWLAGSRGTALFDYGFFLAVAAVLGTIACYLQERAQRLAWLRQQLLRQLSEHDPLTGICNHRAWYERCDAILRQAQREQQPVAVLAVDVDHFKQFNDRHGHLAGDDCLRRVAQALAGFARRPLDVVGRLGGEEFALFLYGVDAATAEQHAEAVREAVRALQPLPEVRVSTSVGVASALANRLTSTETLVARADTALYRAKTGGRDRVCLWSEAEPPA</sequence>
<feature type="transmembrane region" description="Helical" evidence="4">
    <location>
        <begin position="166"/>
        <end position="194"/>
    </location>
</feature>
<dbReference type="RefSeq" id="WP_123211368.1">
    <property type="nucleotide sequence ID" value="NZ_RJVO01000003.1"/>
</dbReference>
<dbReference type="AlphaFoldDB" id="A0A3N0VDR2"/>
<dbReference type="NCBIfam" id="TIGR00254">
    <property type="entry name" value="GGDEF"/>
    <property type="match status" value="1"/>
</dbReference>
<keyword evidence="4" id="KW-0812">Transmembrane</keyword>
<accession>A0A3N0VDR2</accession>
<dbReference type="FunFam" id="3.30.70.270:FF:000001">
    <property type="entry name" value="Diguanylate cyclase domain protein"/>
    <property type="match status" value="1"/>
</dbReference>
<keyword evidence="7" id="KW-1185">Reference proteome</keyword>
<reference evidence="6 7" key="1">
    <citation type="submission" date="2018-10" db="EMBL/GenBank/DDBJ databases">
        <authorList>
            <person name="Chen W.-M."/>
        </authorList>
    </citation>
    <scope>NUCLEOTIDE SEQUENCE [LARGE SCALE GENOMIC DNA]</scope>
    <source>
        <strain evidence="6 7">THS-13</strain>
    </source>
</reference>
<dbReference type="Proteomes" id="UP000282106">
    <property type="component" value="Unassembled WGS sequence"/>
</dbReference>
<comment type="cofactor">
    <cofactor evidence="1">
        <name>Mg(2+)</name>
        <dbReference type="ChEBI" id="CHEBI:18420"/>
    </cofactor>
</comment>
<evidence type="ECO:0000256" key="4">
    <source>
        <dbReference type="SAM" id="Phobius"/>
    </source>
</evidence>
<gene>
    <name evidence="6" type="ORF">ED208_08000</name>
</gene>
<dbReference type="GO" id="GO:0052621">
    <property type="term" value="F:diguanylate cyclase activity"/>
    <property type="evidence" value="ECO:0007669"/>
    <property type="project" value="UniProtKB-EC"/>
</dbReference>
<dbReference type="PANTHER" id="PTHR45138">
    <property type="entry name" value="REGULATORY COMPONENTS OF SENSORY TRANSDUCTION SYSTEM"/>
    <property type="match status" value="1"/>
</dbReference>
<dbReference type="GO" id="GO:0005886">
    <property type="term" value="C:plasma membrane"/>
    <property type="evidence" value="ECO:0007669"/>
    <property type="project" value="TreeGrafter"/>
</dbReference>
<evidence type="ECO:0000256" key="1">
    <source>
        <dbReference type="ARBA" id="ARBA00001946"/>
    </source>
</evidence>
<evidence type="ECO:0000313" key="6">
    <source>
        <dbReference type="EMBL" id="ROH90913.1"/>
    </source>
</evidence>
<dbReference type="PANTHER" id="PTHR45138:SF9">
    <property type="entry name" value="DIGUANYLATE CYCLASE DGCM-RELATED"/>
    <property type="match status" value="1"/>
</dbReference>
<dbReference type="CDD" id="cd01949">
    <property type="entry name" value="GGDEF"/>
    <property type="match status" value="1"/>
</dbReference>
<feature type="transmembrane region" description="Helical" evidence="4">
    <location>
        <begin position="95"/>
        <end position="115"/>
    </location>
</feature>
<name>A0A3N0VDR2_9GAMM</name>
<dbReference type="EC" id="2.7.7.65" evidence="2"/>
<feature type="transmembrane region" description="Helical" evidence="4">
    <location>
        <begin position="64"/>
        <end position="83"/>
    </location>
</feature>
<evidence type="ECO:0000256" key="3">
    <source>
        <dbReference type="ARBA" id="ARBA00034247"/>
    </source>
</evidence>
<evidence type="ECO:0000313" key="7">
    <source>
        <dbReference type="Proteomes" id="UP000282106"/>
    </source>
</evidence>
<comment type="catalytic activity">
    <reaction evidence="3">
        <text>2 GTP = 3',3'-c-di-GMP + 2 diphosphate</text>
        <dbReference type="Rhea" id="RHEA:24898"/>
        <dbReference type="ChEBI" id="CHEBI:33019"/>
        <dbReference type="ChEBI" id="CHEBI:37565"/>
        <dbReference type="ChEBI" id="CHEBI:58805"/>
        <dbReference type="EC" id="2.7.7.65"/>
    </reaction>
</comment>
<dbReference type="Gene3D" id="3.30.70.270">
    <property type="match status" value="1"/>
</dbReference>
<feature type="transmembrane region" description="Helical" evidence="4">
    <location>
        <begin position="127"/>
        <end position="146"/>
    </location>
</feature>
<proteinExistence type="predicted"/>
<feature type="transmembrane region" description="Helical" evidence="4">
    <location>
        <begin position="201"/>
        <end position="221"/>
    </location>
</feature>
<comment type="caution">
    <text evidence="6">The sequence shown here is derived from an EMBL/GenBank/DDBJ whole genome shotgun (WGS) entry which is preliminary data.</text>
</comment>
<dbReference type="InterPro" id="IPR050469">
    <property type="entry name" value="Diguanylate_Cyclase"/>
</dbReference>
<dbReference type="SMART" id="SM00267">
    <property type="entry name" value="GGDEF"/>
    <property type="match status" value="1"/>
</dbReference>
<dbReference type="InParanoid" id="A0A3N0VDR2"/>
<dbReference type="SUPFAM" id="SSF55073">
    <property type="entry name" value="Nucleotide cyclase"/>
    <property type="match status" value="1"/>
</dbReference>
<dbReference type="PROSITE" id="PS50887">
    <property type="entry name" value="GGDEF"/>
    <property type="match status" value="1"/>
</dbReference>
<dbReference type="Pfam" id="PF00990">
    <property type="entry name" value="GGDEF"/>
    <property type="match status" value="1"/>
</dbReference>
<feature type="domain" description="GGDEF" evidence="5">
    <location>
        <begin position="270"/>
        <end position="402"/>
    </location>
</feature>
<dbReference type="GO" id="GO:1902201">
    <property type="term" value="P:negative regulation of bacterial-type flagellum-dependent cell motility"/>
    <property type="evidence" value="ECO:0007669"/>
    <property type="project" value="TreeGrafter"/>
</dbReference>
<evidence type="ECO:0000259" key="5">
    <source>
        <dbReference type="PROSITE" id="PS50887"/>
    </source>
</evidence>
<dbReference type="InterPro" id="IPR000160">
    <property type="entry name" value="GGDEF_dom"/>
</dbReference>
<dbReference type="EMBL" id="RJVO01000003">
    <property type="protein sequence ID" value="ROH90913.1"/>
    <property type="molecule type" value="Genomic_DNA"/>
</dbReference>
<evidence type="ECO:0000256" key="2">
    <source>
        <dbReference type="ARBA" id="ARBA00012528"/>
    </source>
</evidence>
<dbReference type="GO" id="GO:0043709">
    <property type="term" value="P:cell adhesion involved in single-species biofilm formation"/>
    <property type="evidence" value="ECO:0007669"/>
    <property type="project" value="TreeGrafter"/>
</dbReference>
<protein>
    <recommendedName>
        <fullName evidence="2">diguanylate cyclase</fullName>
        <ecNumber evidence="2">2.7.7.65</ecNumber>
    </recommendedName>
</protein>
<keyword evidence="4" id="KW-0472">Membrane</keyword>
<keyword evidence="4" id="KW-1133">Transmembrane helix</keyword>